<dbReference type="EMBL" id="JADMNK010000010">
    <property type="protein sequence ID" value="MBZ0059598.1"/>
    <property type="molecule type" value="Genomic_DNA"/>
</dbReference>
<keyword evidence="1" id="KW-0472">Membrane</keyword>
<reference evidence="2 3" key="1">
    <citation type="submission" date="2020-11" db="EMBL/GenBank/DDBJ databases">
        <title>Draft Genome of Enterobacter sp. strain EMC7.</title>
        <authorList>
            <person name="Barman P."/>
            <person name="Sinha S."/>
            <person name="Sen S."/>
            <person name="Chakraborty R."/>
        </authorList>
    </citation>
    <scope>NUCLEOTIDE SEQUENCE [LARGE SCALE GENOMIC DNA]</scope>
    <source>
        <strain evidence="2 3">EMC7</strain>
    </source>
</reference>
<comment type="caution">
    <text evidence="2">The sequence shown here is derived from an EMBL/GenBank/DDBJ whole genome shotgun (WGS) entry which is preliminary data.</text>
</comment>
<evidence type="ECO:0000313" key="2">
    <source>
        <dbReference type="EMBL" id="MBZ0059598.1"/>
    </source>
</evidence>
<dbReference type="Proteomes" id="UP000706580">
    <property type="component" value="Unassembled WGS sequence"/>
</dbReference>
<sequence length="112" mass="12988">MGYLVISRLVLLLAWIIPPAFGAFVHVCRINKRRAAAYCELDKRLKASGDLRTVNQILSAYDRAPHGEDEENRYLIEKINVAKTKGLVKDWFFTWSVFLMFCLVFLSFEPDF</sequence>
<evidence type="ECO:0000313" key="3">
    <source>
        <dbReference type="Proteomes" id="UP000706580"/>
    </source>
</evidence>
<keyword evidence="1" id="KW-0812">Transmembrane</keyword>
<evidence type="ECO:0000256" key="1">
    <source>
        <dbReference type="SAM" id="Phobius"/>
    </source>
</evidence>
<accession>A0ABS7S2N3</accession>
<feature type="transmembrane region" description="Helical" evidence="1">
    <location>
        <begin position="91"/>
        <end position="108"/>
    </location>
</feature>
<gene>
    <name evidence="2" type="ORF">ITX56_17675</name>
</gene>
<dbReference type="RefSeq" id="WP_223075272.1">
    <property type="nucleotide sequence ID" value="NZ_JADMNK010000010.1"/>
</dbReference>
<proteinExistence type="predicted"/>
<organism evidence="2 3">
    <name type="scientific">Leclercia barmai</name>
    <dbReference type="NCBI Taxonomy" id="2785629"/>
    <lineage>
        <taxon>Bacteria</taxon>
        <taxon>Pseudomonadati</taxon>
        <taxon>Pseudomonadota</taxon>
        <taxon>Gammaproteobacteria</taxon>
        <taxon>Enterobacterales</taxon>
        <taxon>Enterobacteriaceae</taxon>
        <taxon>Leclercia</taxon>
    </lineage>
</organism>
<keyword evidence="3" id="KW-1185">Reference proteome</keyword>
<feature type="transmembrane region" description="Helical" evidence="1">
    <location>
        <begin position="6"/>
        <end position="25"/>
    </location>
</feature>
<protein>
    <submittedName>
        <fullName evidence="2">Uncharacterized protein</fullName>
    </submittedName>
</protein>
<keyword evidence="1" id="KW-1133">Transmembrane helix</keyword>
<name>A0ABS7S2N3_9ENTR</name>